<evidence type="ECO:0000313" key="1">
    <source>
        <dbReference type="EMBL" id="WOB06932.1"/>
    </source>
</evidence>
<reference evidence="1 2" key="1">
    <citation type="submission" date="2023-10" db="EMBL/GenBank/DDBJ databases">
        <title>Bacteria for the degradation of biodegradable plastic PBAT(Polybutylene adipate terephthalate).</title>
        <authorList>
            <person name="Weon H.-Y."/>
            <person name="Yeon J."/>
        </authorList>
    </citation>
    <scope>NUCLEOTIDE SEQUENCE [LARGE SCALE GENOMIC DNA]</scope>
    <source>
        <strain evidence="1 2">SBD 7-3</strain>
    </source>
</reference>
<proteinExistence type="predicted"/>
<name>A0ABZ0CPN0_9BURK</name>
<dbReference type="EMBL" id="CP136336">
    <property type="protein sequence ID" value="WOB06932.1"/>
    <property type="molecule type" value="Genomic_DNA"/>
</dbReference>
<accession>A0ABZ0CPN0</accession>
<sequence length="134" mass="15404">MNAFAIWPEAEPMLRTYLEFAGNPKANRSLFYSWEWLNWVCRQHPEEGLESLAWLIDRAPNEQVLEVIGCGHLQDLLWQHPSYAEQIIAMAKTSRSFYLAARWCELDDEDLGAERANEFQSQLDASPFAAKNGA</sequence>
<gene>
    <name evidence="1" type="ORF">RXV79_18640</name>
</gene>
<protein>
    <submittedName>
        <fullName evidence="1">Uncharacterized protein</fullName>
    </submittedName>
</protein>
<evidence type="ECO:0000313" key="2">
    <source>
        <dbReference type="Proteomes" id="UP001303946"/>
    </source>
</evidence>
<dbReference type="RefSeq" id="WP_296729479.1">
    <property type="nucleotide sequence ID" value="NZ_CP136336.1"/>
</dbReference>
<organism evidence="1 2">
    <name type="scientific">Piscinibacter gummiphilus</name>
    <dbReference type="NCBI Taxonomy" id="946333"/>
    <lineage>
        <taxon>Bacteria</taxon>
        <taxon>Pseudomonadati</taxon>
        <taxon>Pseudomonadota</taxon>
        <taxon>Betaproteobacteria</taxon>
        <taxon>Burkholderiales</taxon>
        <taxon>Sphaerotilaceae</taxon>
        <taxon>Piscinibacter</taxon>
    </lineage>
</organism>
<keyword evidence="2" id="KW-1185">Reference proteome</keyword>
<dbReference type="Proteomes" id="UP001303946">
    <property type="component" value="Chromosome"/>
</dbReference>